<accession>A0ACD5Z7U5</accession>
<dbReference type="EnsemblPlants" id="AVESA.00010b.r2.6CG1120260.1">
    <property type="protein sequence ID" value="AVESA.00010b.r2.6CG1120260.1.CDS"/>
    <property type="gene ID" value="AVESA.00010b.r2.6CG1120260"/>
</dbReference>
<proteinExistence type="predicted"/>
<sequence>MAPRKKRKSAPPVIGVDRIGDLPDHMLHHVLSFLPAQAAVRTCMLARRWRHLWKSTTGLRIVGLNDPRYCVEVQQLRKFVDHLLILRERTDLETVEIKFSQFSEADMPYLNLWIRYAVMSKVRALTVHLDGEFILFLDPLVSQHLRTLDLEGVALEKSVLDFASCPALEDLKMGRCVINAGRISSRSLKHLIIFGCRSKLDRRIHVSIPGLVSLKLTNFAGKTPFLENMPLLERARVYLSNNSNEDCLNYYTRDLCADNDNACAICLANNDASGDCVLLGGISSARHLVLLSESAKATFTRDLKHCPTFTKLKTLLLNEYWCDAPDVDPLACILKNSPVLEKLTLQLFSWGPHHKVEMKGTYSPVEGTTAISKHLNIVEVKCNVVDERVVEVLKFLCAFNIRFSFE</sequence>
<evidence type="ECO:0000313" key="1">
    <source>
        <dbReference type="EnsemblPlants" id="AVESA.00010b.r2.6CG1120260.1.CDS"/>
    </source>
</evidence>
<reference evidence="1" key="1">
    <citation type="submission" date="2021-05" db="EMBL/GenBank/DDBJ databases">
        <authorList>
            <person name="Scholz U."/>
            <person name="Mascher M."/>
            <person name="Fiebig A."/>
        </authorList>
    </citation>
    <scope>NUCLEOTIDE SEQUENCE [LARGE SCALE GENOMIC DNA]</scope>
</reference>
<keyword evidence="2" id="KW-1185">Reference proteome</keyword>
<evidence type="ECO:0000313" key="2">
    <source>
        <dbReference type="Proteomes" id="UP001732700"/>
    </source>
</evidence>
<protein>
    <submittedName>
        <fullName evidence="1">Uncharacterized protein</fullName>
    </submittedName>
</protein>
<organism evidence="1 2">
    <name type="scientific">Avena sativa</name>
    <name type="common">Oat</name>
    <dbReference type="NCBI Taxonomy" id="4498"/>
    <lineage>
        <taxon>Eukaryota</taxon>
        <taxon>Viridiplantae</taxon>
        <taxon>Streptophyta</taxon>
        <taxon>Embryophyta</taxon>
        <taxon>Tracheophyta</taxon>
        <taxon>Spermatophyta</taxon>
        <taxon>Magnoliopsida</taxon>
        <taxon>Liliopsida</taxon>
        <taxon>Poales</taxon>
        <taxon>Poaceae</taxon>
        <taxon>BOP clade</taxon>
        <taxon>Pooideae</taxon>
        <taxon>Poodae</taxon>
        <taxon>Poeae</taxon>
        <taxon>Poeae Chloroplast Group 1 (Aveneae type)</taxon>
        <taxon>Aveninae</taxon>
        <taxon>Avena</taxon>
    </lineage>
</organism>
<reference evidence="1" key="2">
    <citation type="submission" date="2025-09" db="UniProtKB">
        <authorList>
            <consortium name="EnsemblPlants"/>
        </authorList>
    </citation>
    <scope>IDENTIFICATION</scope>
</reference>
<dbReference type="Proteomes" id="UP001732700">
    <property type="component" value="Chromosome 6C"/>
</dbReference>
<name>A0ACD5Z7U5_AVESA</name>